<dbReference type="EMBL" id="JABXWD010000006">
    <property type="protein sequence ID" value="MBV6340094.1"/>
    <property type="molecule type" value="Genomic_DNA"/>
</dbReference>
<accession>A0ABS6RU01</accession>
<keyword evidence="7" id="KW-1185">Reference proteome</keyword>
<dbReference type="RefSeq" id="WP_218250715.1">
    <property type="nucleotide sequence ID" value="NZ_JABXWD010000006.1"/>
</dbReference>
<proteinExistence type="predicted"/>
<evidence type="ECO:0000256" key="3">
    <source>
        <dbReference type="ARBA" id="ARBA00023004"/>
    </source>
</evidence>
<evidence type="ECO:0000313" key="7">
    <source>
        <dbReference type="Proteomes" id="UP001196980"/>
    </source>
</evidence>
<dbReference type="PANTHER" id="PTHR36214">
    <property type="match status" value="1"/>
</dbReference>
<feature type="domain" description="4Fe-4S" evidence="5">
    <location>
        <begin position="1"/>
        <end position="57"/>
    </location>
</feature>
<name>A0ABS6RU01_9BACT</name>
<dbReference type="InterPro" id="IPR007202">
    <property type="entry name" value="4Fe-4S_dom"/>
</dbReference>
<reference evidence="6 7" key="1">
    <citation type="journal article" date="2020" name="J Geophys Res Biogeosci">
        <title>Magnetotaxis as an Adaptation to Enable Bacterial Shuttling of Microbial Sulfur and Sulfur Cycling Across Aquatic Oxic#Anoxic Interfaces.</title>
        <authorList>
            <person name="Li J."/>
            <person name="Liu P."/>
            <person name="Wang J."/>
            <person name="Roberts A.P."/>
            <person name="Pan Y."/>
        </authorList>
    </citation>
    <scope>NUCLEOTIDE SEQUENCE [LARGE SCALE GENOMIC DNA]</scope>
    <source>
        <strain evidence="6 7">MYR-1_YQ</strain>
    </source>
</reference>
<keyword evidence="2" id="KW-0479">Metal-binding</keyword>
<keyword evidence="1" id="KW-0004">4Fe-4S</keyword>
<evidence type="ECO:0000256" key="2">
    <source>
        <dbReference type="ARBA" id="ARBA00022723"/>
    </source>
</evidence>
<dbReference type="PANTHER" id="PTHR36214:SF3">
    <property type="entry name" value="ACETYL-COA DECARBONYLASE_SYNTHASE COMPLEX SUBUNIT GAMMA"/>
    <property type="match status" value="1"/>
</dbReference>
<dbReference type="Pfam" id="PF12654">
    <property type="entry name" value="DUF3786"/>
    <property type="match status" value="1"/>
</dbReference>
<comment type="caution">
    <text evidence="6">The sequence shown here is derived from an EMBL/GenBank/DDBJ whole genome shotgun (WGS) entry which is preliminary data.</text>
</comment>
<dbReference type="InterPro" id="IPR024264">
    <property type="entry name" value="DUF3786"/>
</dbReference>
<protein>
    <submittedName>
        <fullName evidence="6">DUF3786 domain-containing protein</fullName>
    </submittedName>
</protein>
<evidence type="ECO:0000259" key="5">
    <source>
        <dbReference type="PROSITE" id="PS51656"/>
    </source>
</evidence>
<sequence>MNPVELYKSLPKTNCGRCGQKTCMAFAISVVKGNSALEACTELQRDKLEQLSLKITPVDTVESILETLRQEVRKIDLAQVAGALGADVVPGGVRIGCLGRDFIIDNNGDITSEAQASLWMKILLLIYLKMGGGVEPSGNWVSFDSLKMGNIKASAFKRECEGPLTELFTQNFDACVNAVKAIGAVPVEGQPSTQTWMLPLLPKLPALLMYWQGDSEFPAEVKMLFDGTADRFLDVESLVFLLRELVILVKESR</sequence>
<keyword evidence="3" id="KW-0408">Iron</keyword>
<gene>
    <name evidence="6" type="ORF">HWQ67_00705</name>
</gene>
<dbReference type="Proteomes" id="UP001196980">
    <property type="component" value="Unassembled WGS sequence"/>
</dbReference>
<evidence type="ECO:0000313" key="6">
    <source>
        <dbReference type="EMBL" id="MBV6340094.1"/>
    </source>
</evidence>
<keyword evidence="4" id="KW-0411">Iron-sulfur</keyword>
<dbReference type="Pfam" id="PF04060">
    <property type="entry name" value="FeS"/>
    <property type="match status" value="1"/>
</dbReference>
<dbReference type="Gene3D" id="1.10.15.40">
    <property type="entry name" value="Electron transport complex subunit B, putative Fe-S cluster"/>
    <property type="match status" value="1"/>
</dbReference>
<evidence type="ECO:0000256" key="4">
    <source>
        <dbReference type="ARBA" id="ARBA00023014"/>
    </source>
</evidence>
<dbReference type="InterPro" id="IPR051069">
    <property type="entry name" value="ACDS_complex_subunit"/>
</dbReference>
<evidence type="ECO:0000256" key="1">
    <source>
        <dbReference type="ARBA" id="ARBA00022485"/>
    </source>
</evidence>
<dbReference type="PROSITE" id="PS51656">
    <property type="entry name" value="4FE4S"/>
    <property type="match status" value="1"/>
</dbReference>
<organism evidence="6 7">
    <name type="scientific">Candidatus Magnetobacterium casense</name>
    <dbReference type="NCBI Taxonomy" id="1455061"/>
    <lineage>
        <taxon>Bacteria</taxon>
        <taxon>Pseudomonadati</taxon>
        <taxon>Nitrospirota</taxon>
        <taxon>Thermodesulfovibrionia</taxon>
        <taxon>Thermodesulfovibrionales</taxon>
        <taxon>Candidatus Magnetobacteriaceae</taxon>
        <taxon>Candidatus Magnetobacterium</taxon>
    </lineage>
</organism>